<dbReference type="SUPFAM" id="SSF53383">
    <property type="entry name" value="PLP-dependent transferases"/>
    <property type="match status" value="1"/>
</dbReference>
<sequence length="486" mass="52777">MDEDSFRAWAHRAADWSVDYLAGVAERPVRAQVGPGEVFRQIPAAPPAAGEPMEAIFADLDRLILPGMTHWQHPRFFAYFPANASPPSVVAEFVTAALAAQCMLWQTSPAATELESRVTDWLRDMIGLGPDFAGVIQDSASGATLAALLTARERALAFAGNREGLAGQRPVRVYASAQVHSSIDKAVRIAGIGDANLVRIPVTGPLFGMDPAALDAAIRADQAAGLLPAAVVACLGGTSIGACDPLEAVAAVAARHGVYLHVDAAWAGSAMICPEFRDLMRGAEQADSLVFNPHKWLFTHFDCSAHFVKDPRALTDTLGLRPPFLRTLEREGVVDYNEWSIPLGRRFRALKLWFVIRSYGVEGLRDMIRRHVAWARALAERVAAHPDFELVTGPILSLFTFRYAPAGAGDLDALNERLVARINDDGRTYLTQTRHDGRFVIRFQIGQTTTTWRDVEIAWEAVQEVAASLAPTRAGSEDGAGRRDPA</sequence>
<dbReference type="STRING" id="460265.Mnod_1238"/>
<dbReference type="AlphaFoldDB" id="B8IKN2"/>
<evidence type="ECO:0000256" key="5">
    <source>
        <dbReference type="ARBA" id="ARBA00023239"/>
    </source>
</evidence>
<dbReference type="PRINTS" id="PR00800">
    <property type="entry name" value="YHDCRBOXLASE"/>
</dbReference>
<organism evidence="8 9">
    <name type="scientific">Methylobacterium nodulans (strain LMG 21967 / CNCM I-2342 / ORS 2060)</name>
    <dbReference type="NCBI Taxonomy" id="460265"/>
    <lineage>
        <taxon>Bacteria</taxon>
        <taxon>Pseudomonadati</taxon>
        <taxon>Pseudomonadota</taxon>
        <taxon>Alphaproteobacteria</taxon>
        <taxon>Hyphomicrobiales</taxon>
        <taxon>Methylobacteriaceae</taxon>
        <taxon>Methylobacterium</taxon>
    </lineage>
</organism>
<dbReference type="KEGG" id="mno:Mnod_1238"/>
<dbReference type="Pfam" id="PF00282">
    <property type="entry name" value="Pyridoxal_deC"/>
    <property type="match status" value="1"/>
</dbReference>
<dbReference type="GO" id="GO:0019752">
    <property type="term" value="P:carboxylic acid metabolic process"/>
    <property type="evidence" value="ECO:0007669"/>
    <property type="project" value="InterPro"/>
</dbReference>
<dbReference type="GO" id="GO:0030170">
    <property type="term" value="F:pyridoxal phosphate binding"/>
    <property type="evidence" value="ECO:0007669"/>
    <property type="project" value="InterPro"/>
</dbReference>
<keyword evidence="5 7" id="KW-0456">Lyase</keyword>
<proteinExistence type="inferred from homology"/>
<dbReference type="GO" id="GO:0005737">
    <property type="term" value="C:cytoplasm"/>
    <property type="evidence" value="ECO:0007669"/>
    <property type="project" value="TreeGrafter"/>
</dbReference>
<evidence type="ECO:0000256" key="2">
    <source>
        <dbReference type="ARBA" id="ARBA00009533"/>
    </source>
</evidence>
<evidence type="ECO:0000313" key="9">
    <source>
        <dbReference type="Proteomes" id="UP000008207"/>
    </source>
</evidence>
<evidence type="ECO:0000256" key="4">
    <source>
        <dbReference type="ARBA" id="ARBA00022898"/>
    </source>
</evidence>
<evidence type="ECO:0000256" key="7">
    <source>
        <dbReference type="RuleBase" id="RU000382"/>
    </source>
</evidence>
<name>B8IKN2_METNO</name>
<dbReference type="Proteomes" id="UP000008207">
    <property type="component" value="Chromosome"/>
</dbReference>
<dbReference type="GO" id="GO:0006520">
    <property type="term" value="P:amino acid metabolic process"/>
    <property type="evidence" value="ECO:0007669"/>
    <property type="project" value="InterPro"/>
</dbReference>
<dbReference type="InterPro" id="IPR015422">
    <property type="entry name" value="PyrdxlP-dep_Trfase_small"/>
</dbReference>
<dbReference type="Gene3D" id="1.20.1340.10">
    <property type="entry name" value="dopa decarboxylase, N-terminal domain"/>
    <property type="match status" value="1"/>
</dbReference>
<dbReference type="HOGENOM" id="CLU_011856_3_1_5"/>
<comment type="similarity">
    <text evidence="2 7">Belongs to the group II decarboxylase family.</text>
</comment>
<dbReference type="EMBL" id="CP001349">
    <property type="protein sequence ID" value="ACL56239.1"/>
    <property type="molecule type" value="Genomic_DNA"/>
</dbReference>
<reference evidence="8 9" key="1">
    <citation type="submission" date="2009-01" db="EMBL/GenBank/DDBJ databases">
        <title>Complete sequence of chromosome of Methylobacterium nodulans ORS 2060.</title>
        <authorList>
            <consortium name="US DOE Joint Genome Institute"/>
            <person name="Lucas S."/>
            <person name="Copeland A."/>
            <person name="Lapidus A."/>
            <person name="Glavina del Rio T."/>
            <person name="Dalin E."/>
            <person name="Tice H."/>
            <person name="Bruce D."/>
            <person name="Goodwin L."/>
            <person name="Pitluck S."/>
            <person name="Sims D."/>
            <person name="Brettin T."/>
            <person name="Detter J.C."/>
            <person name="Han C."/>
            <person name="Larimer F."/>
            <person name="Land M."/>
            <person name="Hauser L."/>
            <person name="Kyrpides N."/>
            <person name="Ivanova N."/>
            <person name="Marx C.J."/>
            <person name="Richardson P."/>
        </authorList>
    </citation>
    <scope>NUCLEOTIDE SEQUENCE [LARGE SCALE GENOMIC DNA]</scope>
    <source>
        <strain evidence="9">LMG 21967 / CNCM I-2342 / ORS 2060</strain>
    </source>
</reference>
<dbReference type="RefSeq" id="WP_015927935.1">
    <property type="nucleotide sequence ID" value="NC_011894.1"/>
</dbReference>
<dbReference type="eggNOG" id="COG0076">
    <property type="taxonomic scope" value="Bacteria"/>
</dbReference>
<feature type="modified residue" description="N6-(pyridoxal phosphate)lysine" evidence="6">
    <location>
        <position position="295"/>
    </location>
</feature>
<dbReference type="OrthoDB" id="9803665at2"/>
<dbReference type="PANTHER" id="PTHR11999">
    <property type="entry name" value="GROUP II PYRIDOXAL-5-PHOSPHATE DECARBOXYLASE"/>
    <property type="match status" value="1"/>
</dbReference>
<keyword evidence="4 6" id="KW-0663">Pyridoxal phosphate</keyword>
<protein>
    <submittedName>
        <fullName evidence="8">Pyridoxal-dependent decarboxylase</fullName>
        <ecNumber evidence="8">4.1.1.28</ecNumber>
    </submittedName>
</protein>
<dbReference type="InterPro" id="IPR002129">
    <property type="entry name" value="PyrdxlP-dep_de-COase"/>
</dbReference>
<comment type="cofactor">
    <cofactor evidence="1 6 7">
        <name>pyridoxal 5'-phosphate</name>
        <dbReference type="ChEBI" id="CHEBI:597326"/>
    </cofactor>
</comment>
<accession>B8IKN2</accession>
<dbReference type="Gene3D" id="3.90.1150.10">
    <property type="entry name" value="Aspartate Aminotransferase, domain 1"/>
    <property type="match status" value="1"/>
</dbReference>
<dbReference type="PANTHER" id="PTHR11999:SF70">
    <property type="entry name" value="MIP05841P"/>
    <property type="match status" value="1"/>
</dbReference>
<evidence type="ECO:0000313" key="8">
    <source>
        <dbReference type="EMBL" id="ACL56239.1"/>
    </source>
</evidence>
<dbReference type="EC" id="4.1.1.28" evidence="8"/>
<keyword evidence="9" id="KW-1185">Reference proteome</keyword>
<keyword evidence="3" id="KW-0210">Decarboxylase</keyword>
<dbReference type="InterPro" id="IPR010977">
    <property type="entry name" value="Aromatic_deC"/>
</dbReference>
<evidence type="ECO:0000256" key="3">
    <source>
        <dbReference type="ARBA" id="ARBA00022793"/>
    </source>
</evidence>
<evidence type="ECO:0000256" key="1">
    <source>
        <dbReference type="ARBA" id="ARBA00001933"/>
    </source>
</evidence>
<evidence type="ECO:0000256" key="6">
    <source>
        <dbReference type="PIRSR" id="PIRSR602129-50"/>
    </source>
</evidence>
<dbReference type="InterPro" id="IPR015424">
    <property type="entry name" value="PyrdxlP-dep_Trfase"/>
</dbReference>
<dbReference type="GO" id="GO:0004058">
    <property type="term" value="F:aromatic-L-amino-acid decarboxylase activity"/>
    <property type="evidence" value="ECO:0007669"/>
    <property type="project" value="UniProtKB-EC"/>
</dbReference>
<gene>
    <name evidence="8" type="ordered locus">Mnod_1238</name>
</gene>
<dbReference type="Gene3D" id="3.40.640.10">
    <property type="entry name" value="Type I PLP-dependent aspartate aminotransferase-like (Major domain)"/>
    <property type="match status" value="1"/>
</dbReference>
<dbReference type="InterPro" id="IPR015421">
    <property type="entry name" value="PyrdxlP-dep_Trfase_major"/>
</dbReference>